<dbReference type="EMBL" id="CAFBMG010000189">
    <property type="protein sequence ID" value="CAB4916476.1"/>
    <property type="molecule type" value="Genomic_DNA"/>
</dbReference>
<protein>
    <submittedName>
        <fullName evidence="5">Unannotated protein</fullName>
    </submittedName>
</protein>
<dbReference type="InterPro" id="IPR029044">
    <property type="entry name" value="Nucleotide-diphossugar_trans"/>
</dbReference>
<organism evidence="5">
    <name type="scientific">freshwater metagenome</name>
    <dbReference type="NCBI Taxonomy" id="449393"/>
    <lineage>
        <taxon>unclassified sequences</taxon>
        <taxon>metagenomes</taxon>
        <taxon>ecological metagenomes</taxon>
    </lineage>
</organism>
<feature type="domain" description="Glycosyltransferase subfamily 4-like N-terminal" evidence="4">
    <location>
        <begin position="342"/>
        <end position="499"/>
    </location>
</feature>
<dbReference type="SUPFAM" id="SSF53335">
    <property type="entry name" value="S-adenosyl-L-methionine-dependent methyltransferases"/>
    <property type="match status" value="1"/>
</dbReference>
<dbReference type="Pfam" id="PF00534">
    <property type="entry name" value="Glycos_transf_1"/>
    <property type="match status" value="1"/>
</dbReference>
<feature type="region of interest" description="Disordered" evidence="1">
    <location>
        <begin position="914"/>
        <end position="959"/>
    </location>
</feature>
<gene>
    <name evidence="5" type="ORF">UFOPK3519_01717</name>
</gene>
<dbReference type="PANTHER" id="PTHR45947:SF3">
    <property type="entry name" value="SULFOQUINOVOSYL TRANSFERASE SQD2"/>
    <property type="match status" value="1"/>
</dbReference>
<dbReference type="Gene3D" id="3.40.50.150">
    <property type="entry name" value="Vaccinia Virus protein VP39"/>
    <property type="match status" value="1"/>
</dbReference>
<dbReference type="Pfam" id="PF00535">
    <property type="entry name" value="Glycos_transf_2"/>
    <property type="match status" value="1"/>
</dbReference>
<sequence>MTSFPFSVVINTYNRASSLPATLDGLTRQIDKNFEVVVVNGPSTDGSSELLEGWSDRVRVINFDEVHLGKSRNLGIRAAAGEVVAFIDDDAVPEPDWVSGLRAGFEDKRVAGAGGLVWDHTGVELQYRYSACSRIGDPRFDLVGPFDEYMYPGADPFMYLQGTNCSFRRDALVEIGGFDETIEYYLDEVEVCLQLIDRGHRLAVIDGAAVHHHYLPSHLRADRTTWTHPFPIVKNRYYFALSHGCAERSQGEVLLELDTWAKGVVAGGRRELTRIGQPERIDSYIEQVHRGISEGVTLGLAASRKSVDIGDPEGEFRPFPTVAGEHTRRYCFVSGEYPPDVGGVGRFTSDTARGLAAEGHEVHVVTRTDTAHRIDVERGVWVHRVPIQDRYIPELENSPLRFNLEHCTALYHEVDRLHRRRPVDLVSAPIWNCEGLLPSLDQRFPTVTTLVTTIEKVLEILPSWQGIEHIRALAALEVETLRRAPFVHANSTATERSALTRTDGTVHLAHFGLDDPSLGVVAATRAEEGTVEVLFVGRLERRKGIDLLLEILPDLLDRWPELRVRIIGRDTPSTEMDATYREAFLLQHADSPSVLRRVEFAGELTDDEVRSAYAGCDIFCAPSRYESFGLVLLEAMSFSKPVVACDEGGMSDLVEDNGILVPIDDSAALSVALSELIGDADKREQMGRRGRELFEQTWQLDHAVERTDELYGLLADSWTPTGSGIVPNDLAEVLIAAGALNESDALAAAVTLLAPDRSPADLIGGVVRLLLCSDAHFIHQVYLLSYGRKPFDWELEVQMAHLGRGGSPLTILRGLGEPGVGGTLIGAGWEAELVPLWSRAVRQQVVAALAASENQAFLEQSFHAILRRGVGPDLDDLLAQLAEGRTREHLIRQLALSDEAAAKEIPIDWLDELAPTSASSPSDPRSDQGSSHPARRARRAAGSLRRVATEVSSQASREHELAQRLDRIEAQLLLIAQSNSERAEAEPAQADAARPDKQAQFVDSLAVQRLVAARIDELVQQQHSGFEMVSSRVDELTKQQHSGFDNLTTWLDVLSRKQEAMAMDLRERLPAGPPLESLPEPKILTEGGLEALRERDGGVLRANLGAGEKPLKGYVNTDARALPEIDVVADVRKLPFEEGSLEELCSQHLVEHFRFHEFRTVILPYWKKLLASSGQLRVVCPDLSALVNSAATENLSMDQLAVAIFGLQDYSGDDHLAMYTPESLTEMLLEAGFAEVEVAAAGRRNGGTYEMELLAWPATRAEKPKRTQTAKTKISGEKK</sequence>
<dbReference type="InterPro" id="IPR050194">
    <property type="entry name" value="Glycosyltransferase_grp1"/>
</dbReference>
<evidence type="ECO:0000259" key="3">
    <source>
        <dbReference type="Pfam" id="PF00535"/>
    </source>
</evidence>
<dbReference type="InterPro" id="IPR001173">
    <property type="entry name" value="Glyco_trans_2-like"/>
</dbReference>
<feature type="compositionally biased region" description="Polar residues" evidence="1">
    <location>
        <begin position="916"/>
        <end position="931"/>
    </location>
</feature>
<feature type="region of interest" description="Disordered" evidence="1">
    <location>
        <begin position="1260"/>
        <end position="1279"/>
    </location>
</feature>
<dbReference type="InterPro" id="IPR001296">
    <property type="entry name" value="Glyco_trans_1"/>
</dbReference>
<dbReference type="SUPFAM" id="SSF53448">
    <property type="entry name" value="Nucleotide-diphospho-sugar transferases"/>
    <property type="match status" value="1"/>
</dbReference>
<dbReference type="CDD" id="cd03801">
    <property type="entry name" value="GT4_PimA-like"/>
    <property type="match status" value="1"/>
</dbReference>
<accession>A0A6J7HC49</accession>
<proteinExistence type="predicted"/>
<feature type="domain" description="Glycosyl transferase family 1" evidence="2">
    <location>
        <begin position="526"/>
        <end position="692"/>
    </location>
</feature>
<evidence type="ECO:0000259" key="2">
    <source>
        <dbReference type="Pfam" id="PF00534"/>
    </source>
</evidence>
<dbReference type="InterPro" id="IPR028098">
    <property type="entry name" value="Glyco_trans_4-like_N"/>
</dbReference>
<name>A0A6J7HC49_9ZZZZ</name>
<dbReference type="PANTHER" id="PTHR45947">
    <property type="entry name" value="SULFOQUINOVOSYL TRANSFERASE SQD2"/>
    <property type="match status" value="1"/>
</dbReference>
<dbReference type="InterPro" id="IPR029063">
    <property type="entry name" value="SAM-dependent_MTases_sf"/>
</dbReference>
<evidence type="ECO:0000256" key="1">
    <source>
        <dbReference type="SAM" id="MobiDB-lite"/>
    </source>
</evidence>
<reference evidence="5" key="1">
    <citation type="submission" date="2020-05" db="EMBL/GenBank/DDBJ databases">
        <authorList>
            <person name="Chiriac C."/>
            <person name="Salcher M."/>
            <person name="Ghai R."/>
            <person name="Kavagutti S V."/>
        </authorList>
    </citation>
    <scope>NUCLEOTIDE SEQUENCE</scope>
</reference>
<dbReference type="GO" id="GO:0016758">
    <property type="term" value="F:hexosyltransferase activity"/>
    <property type="evidence" value="ECO:0007669"/>
    <property type="project" value="TreeGrafter"/>
</dbReference>
<feature type="domain" description="Glycosyltransferase 2-like" evidence="3">
    <location>
        <begin position="7"/>
        <end position="175"/>
    </location>
</feature>
<dbReference type="Pfam" id="PF13579">
    <property type="entry name" value="Glyco_trans_4_4"/>
    <property type="match status" value="1"/>
</dbReference>
<dbReference type="Gene3D" id="3.90.550.10">
    <property type="entry name" value="Spore Coat Polysaccharide Biosynthesis Protein SpsA, Chain A"/>
    <property type="match status" value="1"/>
</dbReference>
<dbReference type="Gene3D" id="3.40.50.2000">
    <property type="entry name" value="Glycogen Phosphorylase B"/>
    <property type="match status" value="2"/>
</dbReference>
<evidence type="ECO:0000313" key="5">
    <source>
        <dbReference type="EMBL" id="CAB4916476.1"/>
    </source>
</evidence>
<evidence type="ECO:0000259" key="4">
    <source>
        <dbReference type="Pfam" id="PF13579"/>
    </source>
</evidence>
<dbReference type="SUPFAM" id="SSF53756">
    <property type="entry name" value="UDP-Glycosyltransferase/glycogen phosphorylase"/>
    <property type="match status" value="1"/>
</dbReference>
<dbReference type="AlphaFoldDB" id="A0A6J7HC49"/>